<feature type="chain" id="PRO_5001785184" evidence="1">
    <location>
        <begin position="25"/>
        <end position="93"/>
    </location>
</feature>
<dbReference type="OMA" id="ADCDENC"/>
<organism evidence="2">
    <name type="scientific">Anopheles sinensis</name>
    <name type="common">Mosquito</name>
    <dbReference type="NCBI Taxonomy" id="74873"/>
    <lineage>
        <taxon>Eukaryota</taxon>
        <taxon>Metazoa</taxon>
        <taxon>Ecdysozoa</taxon>
        <taxon>Arthropoda</taxon>
        <taxon>Hexapoda</taxon>
        <taxon>Insecta</taxon>
        <taxon>Pterygota</taxon>
        <taxon>Neoptera</taxon>
        <taxon>Endopterygota</taxon>
        <taxon>Diptera</taxon>
        <taxon>Nematocera</taxon>
        <taxon>Culicoidea</taxon>
        <taxon>Culicidae</taxon>
        <taxon>Anophelinae</taxon>
        <taxon>Anopheles</taxon>
    </lineage>
</organism>
<dbReference type="Gene3D" id="2.10.25.10">
    <property type="entry name" value="Laminin"/>
    <property type="match status" value="1"/>
</dbReference>
<dbReference type="VEuPathDB" id="VectorBase:ASIS001622"/>
<dbReference type="EnsemblMetazoa" id="ASIC022224-RA">
    <property type="protein sequence ID" value="ASIC022224-PA"/>
    <property type="gene ID" value="ASIC022224"/>
</dbReference>
<evidence type="ECO:0000313" key="4">
    <source>
        <dbReference type="Proteomes" id="UP000030765"/>
    </source>
</evidence>
<sequence length="93" mass="10082">MNLLAIVLSVFLTLVSLQLQTAFAATADECDPIYEEFTLSSECDFNCQNVCSPVTNVCLCKFGYLRDLTSNLCIAEDQCDPAPEAITFGCLAA</sequence>
<gene>
    <name evidence="2" type="ORF">ZHAS_00022224</name>
</gene>
<dbReference type="EMBL" id="ATLV01027124">
    <property type="status" value="NOT_ANNOTATED_CDS"/>
    <property type="molecule type" value="Genomic_DNA"/>
</dbReference>
<evidence type="ECO:0000256" key="1">
    <source>
        <dbReference type="SAM" id="SignalP"/>
    </source>
</evidence>
<evidence type="ECO:0000313" key="3">
    <source>
        <dbReference type="EnsemblMetazoa" id="ASIC022224-PA"/>
    </source>
</evidence>
<dbReference type="EMBL" id="KE525423">
    <property type="protein sequence ID" value="KFB53974.1"/>
    <property type="molecule type" value="Genomic_DNA"/>
</dbReference>
<name>A0A084WUT0_ANOSI</name>
<reference evidence="2 4" key="1">
    <citation type="journal article" date="2014" name="BMC Genomics">
        <title>Genome sequence of Anopheles sinensis provides insight into genetics basis of mosquito competence for malaria parasites.</title>
        <authorList>
            <person name="Zhou D."/>
            <person name="Zhang D."/>
            <person name="Ding G."/>
            <person name="Shi L."/>
            <person name="Hou Q."/>
            <person name="Ye Y."/>
            <person name="Xu Y."/>
            <person name="Zhou H."/>
            <person name="Xiong C."/>
            <person name="Li S."/>
            <person name="Yu J."/>
            <person name="Hong S."/>
            <person name="Yu X."/>
            <person name="Zou P."/>
            <person name="Chen C."/>
            <person name="Chang X."/>
            <person name="Wang W."/>
            <person name="Lv Y."/>
            <person name="Sun Y."/>
            <person name="Ma L."/>
            <person name="Shen B."/>
            <person name="Zhu C."/>
        </authorList>
    </citation>
    <scope>NUCLEOTIDE SEQUENCE [LARGE SCALE GENOMIC DNA]</scope>
</reference>
<reference evidence="3" key="2">
    <citation type="submission" date="2020-05" db="UniProtKB">
        <authorList>
            <consortium name="EnsemblMetazoa"/>
        </authorList>
    </citation>
    <scope>IDENTIFICATION</scope>
</reference>
<dbReference type="AlphaFoldDB" id="A0A084WUT0"/>
<dbReference type="VEuPathDB" id="VectorBase:ASIC022224"/>
<dbReference type="Proteomes" id="UP000030765">
    <property type="component" value="Unassembled WGS sequence"/>
</dbReference>
<feature type="signal peptide" evidence="1">
    <location>
        <begin position="1"/>
        <end position="24"/>
    </location>
</feature>
<accession>A0A084WUT0</accession>
<proteinExistence type="predicted"/>
<evidence type="ECO:0000313" key="2">
    <source>
        <dbReference type="EMBL" id="KFB53974.1"/>
    </source>
</evidence>
<keyword evidence="1" id="KW-0732">Signal</keyword>
<protein>
    <submittedName>
        <fullName evidence="2">AGAP002637-PA-like protein</fullName>
    </submittedName>
</protein>
<dbReference type="OrthoDB" id="6236007at2759"/>
<keyword evidence="4" id="KW-1185">Reference proteome</keyword>